<comment type="caution">
    <text evidence="2">The sequence shown here is derived from an EMBL/GenBank/DDBJ whole genome shotgun (WGS) entry which is preliminary data.</text>
</comment>
<accession>A0A941CT35</accession>
<dbReference type="InterPro" id="IPR006935">
    <property type="entry name" value="Helicase/UvrB_N"/>
</dbReference>
<dbReference type="Proteomes" id="UP000675379">
    <property type="component" value="Unassembled WGS sequence"/>
</dbReference>
<dbReference type="GO" id="GO:0003677">
    <property type="term" value="F:DNA binding"/>
    <property type="evidence" value="ECO:0007669"/>
    <property type="project" value="InterPro"/>
</dbReference>
<reference evidence="2" key="1">
    <citation type="submission" date="2021-04" db="EMBL/GenBank/DDBJ databases">
        <title>Proteiniclasticum sedimins sp. nov., an obligate anaerobic bacterium isolated from anaerobic sludge.</title>
        <authorList>
            <person name="Liu J."/>
        </authorList>
    </citation>
    <scope>NUCLEOTIDE SEQUENCE</scope>
    <source>
        <strain evidence="2">BAD-10</strain>
    </source>
</reference>
<name>A0A941CT35_9CLOT</name>
<dbReference type="SUPFAM" id="SSF52540">
    <property type="entry name" value="P-loop containing nucleoside triphosphate hydrolases"/>
    <property type="match status" value="1"/>
</dbReference>
<gene>
    <name evidence="2" type="ORF">KCG48_13020</name>
</gene>
<keyword evidence="3" id="KW-1185">Reference proteome</keyword>
<dbReference type="Gene3D" id="3.40.50.300">
    <property type="entry name" value="P-loop containing nucleotide triphosphate hydrolases"/>
    <property type="match status" value="1"/>
</dbReference>
<dbReference type="InterPro" id="IPR027417">
    <property type="entry name" value="P-loop_NTPase"/>
</dbReference>
<proteinExistence type="predicted"/>
<keyword evidence="2" id="KW-0378">Hydrolase</keyword>
<dbReference type="Pfam" id="PF04851">
    <property type="entry name" value="ResIII"/>
    <property type="match status" value="1"/>
</dbReference>
<feature type="domain" description="Helicase/UvrB N-terminal" evidence="1">
    <location>
        <begin position="50"/>
        <end position="122"/>
    </location>
</feature>
<keyword evidence="2" id="KW-0347">Helicase</keyword>
<dbReference type="EMBL" id="JAGSCS010000023">
    <property type="protein sequence ID" value="MBR0577238.1"/>
    <property type="molecule type" value="Genomic_DNA"/>
</dbReference>
<evidence type="ECO:0000313" key="3">
    <source>
        <dbReference type="Proteomes" id="UP000675379"/>
    </source>
</evidence>
<dbReference type="GO" id="GO:0005524">
    <property type="term" value="F:ATP binding"/>
    <property type="evidence" value="ECO:0007669"/>
    <property type="project" value="InterPro"/>
</dbReference>
<protein>
    <submittedName>
        <fullName evidence="2">DEAD/DEAH box helicase family protein</fullName>
    </submittedName>
</protein>
<dbReference type="GO" id="GO:0004386">
    <property type="term" value="F:helicase activity"/>
    <property type="evidence" value="ECO:0007669"/>
    <property type="project" value="UniProtKB-KW"/>
</dbReference>
<dbReference type="RefSeq" id="WP_211802649.1">
    <property type="nucleotide sequence ID" value="NZ_JAGSCS010000023.1"/>
</dbReference>
<evidence type="ECO:0000259" key="1">
    <source>
        <dbReference type="Pfam" id="PF04851"/>
    </source>
</evidence>
<sequence length="181" mass="19640">MDFDKQKIGDKNFIAHAPKGSDWDSVNDVFSSWLANRFSFPESKSEGEVGFRSAQLGAVFAIKSHWTVSTSAATVVMPTGTGKTEVMIATVVSECQGKTCVVVPSDLLRKQTINRFCALGKLREIGAVNDSFCNPILGCLMSSPKDTAELEDLLSKSNVVVTTMSLLNSGHGSVLKFRTEW</sequence>
<organism evidence="2 3">
    <name type="scientific">Proteiniclasticum sediminis</name>
    <dbReference type="NCBI Taxonomy" id="2804028"/>
    <lineage>
        <taxon>Bacteria</taxon>
        <taxon>Bacillati</taxon>
        <taxon>Bacillota</taxon>
        <taxon>Clostridia</taxon>
        <taxon>Eubacteriales</taxon>
        <taxon>Clostridiaceae</taxon>
        <taxon>Proteiniclasticum</taxon>
    </lineage>
</organism>
<dbReference type="AlphaFoldDB" id="A0A941CT35"/>
<keyword evidence="2" id="KW-0547">Nucleotide-binding</keyword>
<dbReference type="GO" id="GO:0016787">
    <property type="term" value="F:hydrolase activity"/>
    <property type="evidence" value="ECO:0007669"/>
    <property type="project" value="InterPro"/>
</dbReference>
<keyword evidence="2" id="KW-0067">ATP-binding</keyword>
<evidence type="ECO:0000313" key="2">
    <source>
        <dbReference type="EMBL" id="MBR0577238.1"/>
    </source>
</evidence>